<accession>A0AC34QQN0</accession>
<reference evidence="2" key="1">
    <citation type="submission" date="2022-11" db="UniProtKB">
        <authorList>
            <consortium name="WormBaseParasite"/>
        </authorList>
    </citation>
    <scope>IDENTIFICATION</scope>
</reference>
<dbReference type="Proteomes" id="UP000887576">
    <property type="component" value="Unplaced"/>
</dbReference>
<organism evidence="1 2">
    <name type="scientific">Panagrolaimus sp. JU765</name>
    <dbReference type="NCBI Taxonomy" id="591449"/>
    <lineage>
        <taxon>Eukaryota</taxon>
        <taxon>Metazoa</taxon>
        <taxon>Ecdysozoa</taxon>
        <taxon>Nematoda</taxon>
        <taxon>Chromadorea</taxon>
        <taxon>Rhabditida</taxon>
        <taxon>Tylenchina</taxon>
        <taxon>Panagrolaimomorpha</taxon>
        <taxon>Panagrolaimoidea</taxon>
        <taxon>Panagrolaimidae</taxon>
        <taxon>Panagrolaimus</taxon>
    </lineage>
</organism>
<name>A0AC34QQN0_9BILA</name>
<evidence type="ECO:0000313" key="2">
    <source>
        <dbReference type="WBParaSite" id="JU765_v2.g18427.t1"/>
    </source>
</evidence>
<dbReference type="WBParaSite" id="JU765_v2.g18427.t1">
    <property type="protein sequence ID" value="JU765_v2.g18427.t1"/>
    <property type="gene ID" value="JU765_v2.g18427"/>
</dbReference>
<sequence>MRGRTNLLLALIAVFDMNGFHSMSPSPNLFWIQVAATIGICFQVVVPLFLLTFTNGLLLFYLKTRNKFFQIQKWNPSKNSFDSSNALESDQDSSNQKSKIWSRRHLINERRITITVFSIVCCFVITNLPSSFIVFWFYIIKNGDVYRDELDYAMVLAAIIVVVIGKAANFFLLCHSSANFRRQLKHKFLDPFRIFLRLGKSSIPLKNPIQPQIHYAKLDKIEIQC</sequence>
<evidence type="ECO:0000313" key="1">
    <source>
        <dbReference type="Proteomes" id="UP000887576"/>
    </source>
</evidence>
<protein>
    <submittedName>
        <fullName evidence="2">G-protein coupled receptors family 1 profile domain-containing protein</fullName>
    </submittedName>
</protein>
<proteinExistence type="predicted"/>